<organism evidence="2 3">
    <name type="scientific">Xylophilus rhododendri</name>
    <dbReference type="NCBI Taxonomy" id="2697032"/>
    <lineage>
        <taxon>Bacteria</taxon>
        <taxon>Pseudomonadati</taxon>
        <taxon>Pseudomonadota</taxon>
        <taxon>Betaproteobacteria</taxon>
        <taxon>Burkholderiales</taxon>
        <taxon>Xylophilus</taxon>
    </lineage>
</organism>
<name>A0A857J599_9BURK</name>
<dbReference type="AlphaFoldDB" id="A0A857J599"/>
<dbReference type="Pfam" id="PF18551">
    <property type="entry name" value="TackOD1"/>
    <property type="match status" value="1"/>
</dbReference>
<evidence type="ECO:0000313" key="3">
    <source>
        <dbReference type="Proteomes" id="UP000464787"/>
    </source>
</evidence>
<evidence type="ECO:0000259" key="1">
    <source>
        <dbReference type="Pfam" id="PF18551"/>
    </source>
</evidence>
<feature type="domain" description="Thaumarchaeal output" evidence="1">
    <location>
        <begin position="140"/>
        <end position="316"/>
    </location>
</feature>
<evidence type="ECO:0000313" key="2">
    <source>
        <dbReference type="EMBL" id="QHI98383.1"/>
    </source>
</evidence>
<dbReference type="InterPro" id="IPR040572">
    <property type="entry name" value="TackOD1"/>
</dbReference>
<dbReference type="RefSeq" id="WP_160551900.1">
    <property type="nucleotide sequence ID" value="NZ_CP047650.1"/>
</dbReference>
<gene>
    <name evidence="2" type="ORF">GT347_10490</name>
</gene>
<reference evidence="2 3" key="1">
    <citation type="submission" date="2020-01" db="EMBL/GenBank/DDBJ databases">
        <title>Genome sequencing of strain KACC 21265.</title>
        <authorList>
            <person name="Heo J."/>
            <person name="Kim S.-J."/>
            <person name="Kim J.-S."/>
            <person name="Hong S.-B."/>
            <person name="Kwon S.-W."/>
        </authorList>
    </citation>
    <scope>NUCLEOTIDE SEQUENCE [LARGE SCALE GENOMIC DNA]</scope>
    <source>
        <strain evidence="2 3">KACC 21265</strain>
    </source>
</reference>
<proteinExistence type="predicted"/>
<sequence>MSMQLAMPAPQQIAASFAVDAADLADPDLPPLLIFRADSAPWPARPRERAVHQWADVARLTEEPAGFYLGRGLKASDADALLDRIRRSPWWYLPVLSAPGRTAPLADAAADLVDALDICDRARAAREELGLSPNGLPLIERLLYFLQVREGSQLWPERDRRHKLLYRYPLAEALASPHDDVGSCLATMLRGRLLEPAKLVDRTRHCCRCNSAHIHFVEVCPTCGGLDIRTTAALPCFACGYVAPESDFLRRDGLVCPRCDAAEPNIGVDEEEPILQQVCGHCQKAFATSVTQAHCLDCDHVCSPDELEIREIASLRLTAAGQAYLRTGSRQQPLAVFDTLNSVQPQEFIRTVDWALAAQSRRAEVGFGLLLVSLHDTGLLQDGSPLATRLTLSLAEFARQLRGLIRASDNTTRINGDRLWFYLPFSDALGARRRIDGVLALAEFRELVKELRIDVRGMQLPERRNSGEDAAALMKRLGG</sequence>
<dbReference type="KEGG" id="xyk:GT347_10490"/>
<accession>A0A857J599</accession>
<protein>
    <recommendedName>
        <fullName evidence="1">Thaumarchaeal output domain-containing protein</fullName>
    </recommendedName>
</protein>
<dbReference type="Proteomes" id="UP000464787">
    <property type="component" value="Chromosome"/>
</dbReference>
<keyword evidence="3" id="KW-1185">Reference proteome</keyword>
<dbReference type="EMBL" id="CP047650">
    <property type="protein sequence ID" value="QHI98383.1"/>
    <property type="molecule type" value="Genomic_DNA"/>
</dbReference>